<protein>
    <submittedName>
        <fullName evidence="1">Uncharacterized protein</fullName>
    </submittedName>
</protein>
<name>A0A381R413_9ZZZZ</name>
<sequence>MDLDASGLGDGGCRRLIGELEDR</sequence>
<reference evidence="1" key="1">
    <citation type="submission" date="2018-05" db="EMBL/GenBank/DDBJ databases">
        <authorList>
            <person name="Lanie J.A."/>
            <person name="Ng W.-L."/>
            <person name="Kazmierczak K.M."/>
            <person name="Andrzejewski T.M."/>
            <person name="Davidsen T.M."/>
            <person name="Wayne K.J."/>
            <person name="Tettelin H."/>
            <person name="Glass J.I."/>
            <person name="Rusch D."/>
            <person name="Podicherti R."/>
            <person name="Tsui H.-C.T."/>
            <person name="Winkler M.E."/>
        </authorList>
    </citation>
    <scope>NUCLEOTIDE SEQUENCE</scope>
</reference>
<accession>A0A381R413</accession>
<gene>
    <name evidence="1" type="ORF">METZ01_LOCUS38818</name>
</gene>
<dbReference type="EMBL" id="UINC01001659">
    <property type="protein sequence ID" value="SUZ85964.1"/>
    <property type="molecule type" value="Genomic_DNA"/>
</dbReference>
<organism evidence="1">
    <name type="scientific">marine metagenome</name>
    <dbReference type="NCBI Taxonomy" id="408172"/>
    <lineage>
        <taxon>unclassified sequences</taxon>
        <taxon>metagenomes</taxon>
        <taxon>ecological metagenomes</taxon>
    </lineage>
</organism>
<dbReference type="AlphaFoldDB" id="A0A381R413"/>
<evidence type="ECO:0000313" key="1">
    <source>
        <dbReference type="EMBL" id="SUZ85964.1"/>
    </source>
</evidence>
<proteinExistence type="predicted"/>